<reference evidence="2" key="1">
    <citation type="submission" date="2023-03" db="EMBL/GenBank/DDBJ databases">
        <title>Massive genome expansion in bonnet fungi (Mycena s.s.) driven by repeated elements and novel gene families across ecological guilds.</title>
        <authorList>
            <consortium name="Lawrence Berkeley National Laboratory"/>
            <person name="Harder C.B."/>
            <person name="Miyauchi S."/>
            <person name="Viragh M."/>
            <person name="Kuo A."/>
            <person name="Thoen E."/>
            <person name="Andreopoulos B."/>
            <person name="Lu D."/>
            <person name="Skrede I."/>
            <person name="Drula E."/>
            <person name="Henrissat B."/>
            <person name="Morin E."/>
            <person name="Kohler A."/>
            <person name="Barry K."/>
            <person name="LaButti K."/>
            <person name="Morin E."/>
            <person name="Salamov A."/>
            <person name="Lipzen A."/>
            <person name="Mereny Z."/>
            <person name="Hegedus B."/>
            <person name="Baldrian P."/>
            <person name="Stursova M."/>
            <person name="Weitz H."/>
            <person name="Taylor A."/>
            <person name="Grigoriev I.V."/>
            <person name="Nagy L.G."/>
            <person name="Martin F."/>
            <person name="Kauserud H."/>
        </authorList>
    </citation>
    <scope>NUCLEOTIDE SEQUENCE</scope>
    <source>
        <strain evidence="2">CBHHK200</strain>
    </source>
</reference>
<feature type="region of interest" description="Disordered" evidence="1">
    <location>
        <begin position="65"/>
        <end position="88"/>
    </location>
</feature>
<gene>
    <name evidence="2" type="ORF">C8F04DRAFT_1181034</name>
</gene>
<proteinExistence type="predicted"/>
<comment type="caution">
    <text evidence="2">The sequence shown here is derived from an EMBL/GenBank/DDBJ whole genome shotgun (WGS) entry which is preliminary data.</text>
</comment>
<feature type="region of interest" description="Disordered" evidence="1">
    <location>
        <begin position="107"/>
        <end position="141"/>
    </location>
</feature>
<organism evidence="2 3">
    <name type="scientific">Mycena alexandri</name>
    <dbReference type="NCBI Taxonomy" id="1745969"/>
    <lineage>
        <taxon>Eukaryota</taxon>
        <taxon>Fungi</taxon>
        <taxon>Dikarya</taxon>
        <taxon>Basidiomycota</taxon>
        <taxon>Agaricomycotina</taxon>
        <taxon>Agaricomycetes</taxon>
        <taxon>Agaricomycetidae</taxon>
        <taxon>Agaricales</taxon>
        <taxon>Marasmiineae</taxon>
        <taxon>Mycenaceae</taxon>
        <taxon>Mycena</taxon>
    </lineage>
</organism>
<dbReference type="AlphaFoldDB" id="A0AAD6T2G0"/>
<evidence type="ECO:0000313" key="3">
    <source>
        <dbReference type="Proteomes" id="UP001218188"/>
    </source>
</evidence>
<dbReference type="EMBL" id="JARJCM010000041">
    <property type="protein sequence ID" value="KAJ7036678.1"/>
    <property type="molecule type" value="Genomic_DNA"/>
</dbReference>
<dbReference type="Proteomes" id="UP001218188">
    <property type="component" value="Unassembled WGS sequence"/>
</dbReference>
<sequence>MRALMGTRSSLRVACIGWKCGGKRRECGGEAAGGEMLEGGGVVQASWGLVGSTRQPVGTISSLPRGRVGQEWGGKRRKAASWSQADRQQRAGMDVLNVPWAGKQWWQNNRPGPYKHRGAKRTAPGGGKGHLEPALGAHRPGRRREAAEAAGGEIIGAGRTGIMAAKEQGWGLWGYMATAWCVPTAGIGQAAAGKWARSWQEEKRLDANNNKQR</sequence>
<keyword evidence="3" id="KW-1185">Reference proteome</keyword>
<evidence type="ECO:0000313" key="2">
    <source>
        <dbReference type="EMBL" id="KAJ7036678.1"/>
    </source>
</evidence>
<evidence type="ECO:0000256" key="1">
    <source>
        <dbReference type="SAM" id="MobiDB-lite"/>
    </source>
</evidence>
<accession>A0AAD6T2G0</accession>
<name>A0AAD6T2G0_9AGAR</name>
<protein>
    <submittedName>
        <fullName evidence="2">Uncharacterized protein</fullName>
    </submittedName>
</protein>